<evidence type="ECO:0000256" key="4">
    <source>
        <dbReference type="ARBA" id="ARBA00023136"/>
    </source>
</evidence>
<dbReference type="GO" id="GO:0016020">
    <property type="term" value="C:membrane"/>
    <property type="evidence" value="ECO:0007669"/>
    <property type="project" value="UniProtKB-SubCell"/>
</dbReference>
<dbReference type="InterPro" id="IPR053286">
    <property type="entry name" value="Nematode_rcpt-like_srab"/>
</dbReference>
<keyword evidence="4 5" id="KW-0472">Membrane</keyword>
<accession>A0AAE9F0C6</accession>
<dbReference type="EMBL" id="CP092624">
    <property type="protein sequence ID" value="UMM32569.1"/>
    <property type="molecule type" value="Genomic_DNA"/>
</dbReference>
<protein>
    <submittedName>
        <fullName evidence="6">Uncharacterized protein</fullName>
    </submittedName>
</protein>
<keyword evidence="7" id="KW-1185">Reference proteome</keyword>
<name>A0AAE9F0C6_CAEBR</name>
<sequence>MACDKKLVAKIVDSNILTFVETFMLILSTISIPVLFHMFQRCKNSKLFHFNIRLISAFHCLCLIIHCVARVFQHGSDLFLYFSHIPICKKVPSIQRCLSTRIPYIFGLFCASYSTVFMVIERTIATKSYKKYENRHKTLGCMLILGQIFMGGATTFAIFYKFDFQNAQEFCTGSQSSDPYFLIIPEAVAILSNVLAFFQFGRLMSINRKIRVGSSSNNLSQKYQIEENLNVVNILRAFTKCDFIFILIYFTMGIPFHLIGKHMDSAEYYALFEVIYFVPLYSLIMPAYIYRFSRKEKRTTKASRRKVERAYALDTRWYKIGGKSEKIMAEYEEACRKFHRDIFMVEIKVNPDNAEETLLKWLRVDEQL</sequence>
<dbReference type="Proteomes" id="UP000829354">
    <property type="component" value="Chromosome V"/>
</dbReference>
<gene>
    <name evidence="6" type="ORF">L5515_006312</name>
</gene>
<proteinExistence type="predicted"/>
<feature type="transmembrane region" description="Helical" evidence="5">
    <location>
        <begin position="16"/>
        <end position="38"/>
    </location>
</feature>
<reference evidence="6 7" key="1">
    <citation type="submission" date="2022-04" db="EMBL/GenBank/DDBJ databases">
        <title>Chromosome-level reference genomes for two strains of Caenorhabditis briggsae: an improved platform for comparative genomics.</title>
        <authorList>
            <person name="Stevens L."/>
            <person name="Andersen E."/>
        </authorList>
    </citation>
    <scope>NUCLEOTIDE SEQUENCE [LARGE SCALE GENOMIC DNA]</scope>
    <source>
        <strain evidence="6">VX34</strain>
        <tissue evidence="6">Whole-organism</tissue>
    </source>
</reference>
<keyword evidence="2 5" id="KW-0812">Transmembrane</keyword>
<feature type="transmembrane region" description="Helical" evidence="5">
    <location>
        <begin position="141"/>
        <end position="160"/>
    </location>
</feature>
<feature type="transmembrane region" description="Helical" evidence="5">
    <location>
        <begin position="50"/>
        <end position="72"/>
    </location>
</feature>
<dbReference type="Pfam" id="PF10292">
    <property type="entry name" value="7TM_GPCR_Srab"/>
    <property type="match status" value="1"/>
</dbReference>
<comment type="subcellular location">
    <subcellularLocation>
        <location evidence="1">Membrane</location>
        <topology evidence="1">Multi-pass membrane protein</topology>
    </subcellularLocation>
</comment>
<feature type="transmembrane region" description="Helical" evidence="5">
    <location>
        <begin position="243"/>
        <end position="260"/>
    </location>
</feature>
<dbReference type="PANTHER" id="PTHR46561">
    <property type="entry name" value="SERPENTINE RECEPTOR, CLASS AB (CLASS A-LIKE)-RELATED"/>
    <property type="match status" value="1"/>
</dbReference>
<evidence type="ECO:0000256" key="5">
    <source>
        <dbReference type="SAM" id="Phobius"/>
    </source>
</evidence>
<keyword evidence="3 5" id="KW-1133">Transmembrane helix</keyword>
<evidence type="ECO:0000313" key="7">
    <source>
        <dbReference type="Proteomes" id="UP000829354"/>
    </source>
</evidence>
<feature type="transmembrane region" description="Helical" evidence="5">
    <location>
        <begin position="102"/>
        <end position="120"/>
    </location>
</feature>
<feature type="transmembrane region" description="Helical" evidence="5">
    <location>
        <begin position="266"/>
        <end position="290"/>
    </location>
</feature>
<evidence type="ECO:0000256" key="1">
    <source>
        <dbReference type="ARBA" id="ARBA00004141"/>
    </source>
</evidence>
<evidence type="ECO:0000256" key="2">
    <source>
        <dbReference type="ARBA" id="ARBA00022692"/>
    </source>
</evidence>
<dbReference type="AlphaFoldDB" id="A0AAE9F0C6"/>
<evidence type="ECO:0000313" key="6">
    <source>
        <dbReference type="EMBL" id="UMM32569.1"/>
    </source>
</evidence>
<dbReference type="PANTHER" id="PTHR46561:SF9">
    <property type="entry name" value="SERPENTINE RECEPTOR, CLASS AB (CLASS A-LIKE)"/>
    <property type="match status" value="1"/>
</dbReference>
<dbReference type="InterPro" id="IPR019408">
    <property type="entry name" value="7TM_GPCR_serpentine_rcpt_Srab"/>
</dbReference>
<organism evidence="6 7">
    <name type="scientific">Caenorhabditis briggsae</name>
    <dbReference type="NCBI Taxonomy" id="6238"/>
    <lineage>
        <taxon>Eukaryota</taxon>
        <taxon>Metazoa</taxon>
        <taxon>Ecdysozoa</taxon>
        <taxon>Nematoda</taxon>
        <taxon>Chromadorea</taxon>
        <taxon>Rhabditida</taxon>
        <taxon>Rhabditina</taxon>
        <taxon>Rhabditomorpha</taxon>
        <taxon>Rhabditoidea</taxon>
        <taxon>Rhabditidae</taxon>
        <taxon>Peloderinae</taxon>
        <taxon>Caenorhabditis</taxon>
    </lineage>
</organism>
<evidence type="ECO:0000256" key="3">
    <source>
        <dbReference type="ARBA" id="ARBA00022989"/>
    </source>
</evidence>
<feature type="transmembrane region" description="Helical" evidence="5">
    <location>
        <begin position="180"/>
        <end position="201"/>
    </location>
</feature>